<dbReference type="NCBIfam" id="TIGR02226">
    <property type="entry name" value="two_anch"/>
    <property type="match status" value="1"/>
</dbReference>
<keyword evidence="1" id="KW-0472">Membrane</keyword>
<dbReference type="InterPro" id="IPR024163">
    <property type="entry name" value="Aerotolerance_reg_N"/>
</dbReference>
<keyword evidence="1" id="KW-0812">Transmembrane</keyword>
<proteinExistence type="predicted"/>
<dbReference type="InterPro" id="IPR011933">
    <property type="entry name" value="Double_TM_dom"/>
</dbReference>
<evidence type="ECO:0000256" key="1">
    <source>
        <dbReference type="SAM" id="Phobius"/>
    </source>
</evidence>
<dbReference type="EMBL" id="CP081495">
    <property type="protein sequence ID" value="UYW02553.1"/>
    <property type="molecule type" value="Genomic_DNA"/>
</dbReference>
<protein>
    <submittedName>
        <fullName evidence="3">BatA domain-containing protein</fullName>
    </submittedName>
</protein>
<evidence type="ECO:0000259" key="2">
    <source>
        <dbReference type="Pfam" id="PF07584"/>
    </source>
</evidence>
<accession>A0ABY6M1W6</accession>
<dbReference type="Pfam" id="PF07584">
    <property type="entry name" value="BatA"/>
    <property type="match status" value="1"/>
</dbReference>
<evidence type="ECO:0000313" key="4">
    <source>
        <dbReference type="Proteomes" id="UP001163328"/>
    </source>
</evidence>
<keyword evidence="1" id="KW-1133">Transmembrane helix</keyword>
<name>A0ABY6M1W6_9FLAO</name>
<evidence type="ECO:0000313" key="3">
    <source>
        <dbReference type="EMBL" id="UYW02553.1"/>
    </source>
</evidence>
<dbReference type="PANTHER" id="PTHR37464:SF1">
    <property type="entry name" value="BLL2463 PROTEIN"/>
    <property type="match status" value="1"/>
</dbReference>
<feature type="transmembrane region" description="Helical" evidence="1">
    <location>
        <begin position="56"/>
        <end position="78"/>
    </location>
</feature>
<dbReference type="PANTHER" id="PTHR37464">
    <property type="entry name" value="BLL2463 PROTEIN"/>
    <property type="match status" value="1"/>
</dbReference>
<reference evidence="3" key="1">
    <citation type="submission" date="2021-08" db="EMBL/GenBank/DDBJ databases">
        <title>Flavobacterium sp. strain CC-SYL302.</title>
        <authorList>
            <person name="Lin S.-Y."/>
            <person name="Lee T.-H."/>
            <person name="Young C.-C."/>
        </authorList>
    </citation>
    <scope>NUCLEOTIDE SEQUENCE</scope>
    <source>
        <strain evidence="3">CC-SYL302</strain>
    </source>
</reference>
<gene>
    <name evidence="3" type="ORF">K5I29_06685</name>
</gene>
<feature type="transmembrane region" description="Helical" evidence="1">
    <location>
        <begin position="611"/>
        <end position="629"/>
    </location>
</feature>
<organism evidence="3 4">
    <name type="scientific">Flavobacterium agricola</name>
    <dbReference type="NCBI Taxonomy" id="2870839"/>
    <lineage>
        <taxon>Bacteria</taxon>
        <taxon>Pseudomonadati</taxon>
        <taxon>Bacteroidota</taxon>
        <taxon>Flavobacteriia</taxon>
        <taxon>Flavobacteriales</taxon>
        <taxon>Flavobacteriaceae</taxon>
        <taxon>Flavobacterium</taxon>
    </lineage>
</organism>
<sequence length="634" mass="71625">MQFKNPEILYFLFALLVPVLVHLFQLKKFKTMEFSNVALLKEIRLQTRKSSQIKKWLLLVCRLFLLAALIFAFAQPYFPAKNPNLKTMPWVIALDNSFSMQAQGAKGPLLPRAVQEILETIPKNQTFSLLTNNQSFWEIDLATNQTELQQITYSAHPFSIQNTQHILDKHFNRQPYRLLVISDGIFANYSTTNHLENAYLYQMQAVNKTNVAIQSSAFNGTDSNFNVLEITLQGYGIQDSLSFSLSVNDANKLYSKTKVTLGSASKKVTINLPKQPINGQISIDTPDLEYDNHYYFSIEAPQAIKVGVVGTSIPEIEKIFNPQQVVFESVQSAEKLSDFSTILINQQNTDLNLWGSALKKAYNQGSQIIYIPSLQVTTAAHNDFLSHFGALKFSTIQTFKNSITQIHTDHSVYKNVFEHKPEKQTYPTTSQNFVLQGTVLPILSYANNETYLGNLTNGLGNLYVFSSDLQLAQSSILQAPIIVPTFYNMVTQQQENQLQNFGIYSTDSWVINGSFNQKQPIELEGKKQSGIPQQQPIGNKTKIGFENFPDFAGNYIAKQENKPIASVGLNYNRSESNLTLSDAKLFNNFVPVESVNEALVQMNQNNSGTALWKYFILTTLLFLILELLIQKFVK</sequence>
<dbReference type="RefSeq" id="WP_264435122.1">
    <property type="nucleotide sequence ID" value="NZ_CP081495.1"/>
</dbReference>
<feature type="domain" description="Aerotolerance regulator N-terminal" evidence="2">
    <location>
        <begin position="1"/>
        <end position="76"/>
    </location>
</feature>
<feature type="transmembrane region" description="Helical" evidence="1">
    <location>
        <begin position="6"/>
        <end position="24"/>
    </location>
</feature>
<keyword evidence="4" id="KW-1185">Reference proteome</keyword>
<dbReference type="Proteomes" id="UP001163328">
    <property type="component" value="Chromosome"/>
</dbReference>